<reference evidence="2" key="1">
    <citation type="journal article" date="2019" name="Int. J. Syst. Evol. Microbiol.">
        <title>The Global Catalogue of Microorganisms (GCM) 10K type strain sequencing project: providing services to taxonomists for standard genome sequencing and annotation.</title>
        <authorList>
            <consortium name="The Broad Institute Genomics Platform"/>
            <consortium name="The Broad Institute Genome Sequencing Center for Infectious Disease"/>
            <person name="Wu L."/>
            <person name="Ma J."/>
        </authorList>
    </citation>
    <scope>NUCLEOTIDE SEQUENCE [LARGE SCALE GENOMIC DNA]</scope>
    <source>
        <strain evidence="2">CGMCC 1.14993</strain>
    </source>
</reference>
<gene>
    <name evidence="1" type="ORF">GCM10007380_04740</name>
</gene>
<comment type="caution">
    <text evidence="1">The sequence shown here is derived from an EMBL/GenBank/DDBJ whole genome shotgun (WGS) entry which is preliminary data.</text>
</comment>
<name>A0A8J3EU03_9BACI</name>
<dbReference type="Proteomes" id="UP000626244">
    <property type="component" value="Unassembled WGS sequence"/>
</dbReference>
<keyword evidence="2" id="KW-1185">Reference proteome</keyword>
<organism evidence="1 2">
    <name type="scientific">Gottfriedia solisilvae</name>
    <dbReference type="NCBI Taxonomy" id="1516104"/>
    <lineage>
        <taxon>Bacteria</taxon>
        <taxon>Bacillati</taxon>
        <taxon>Bacillota</taxon>
        <taxon>Bacilli</taxon>
        <taxon>Bacillales</taxon>
        <taxon>Bacillaceae</taxon>
        <taxon>Gottfriedia</taxon>
    </lineage>
</organism>
<accession>A0A8J3EU03</accession>
<evidence type="ECO:0000313" key="1">
    <source>
        <dbReference type="EMBL" id="GGI10824.1"/>
    </source>
</evidence>
<dbReference type="EMBL" id="BMHB01000001">
    <property type="protein sequence ID" value="GGI10824.1"/>
    <property type="molecule type" value="Genomic_DNA"/>
</dbReference>
<dbReference type="RefSeq" id="WP_087998765.1">
    <property type="nucleotide sequence ID" value="NZ_BMHB01000001.1"/>
</dbReference>
<dbReference type="AlphaFoldDB" id="A0A8J3EU03"/>
<proteinExistence type="predicted"/>
<sequence length="59" mass="7056">MIIIIFLCLVVLCALFFRHPYFAKGIEKECNFLKNYQMNEKTINDSKQQNTRLIELFVL</sequence>
<evidence type="ECO:0000313" key="2">
    <source>
        <dbReference type="Proteomes" id="UP000626244"/>
    </source>
</evidence>
<protein>
    <submittedName>
        <fullName evidence="1">Uncharacterized protein</fullName>
    </submittedName>
</protein>